<organism evidence="2">
    <name type="scientific">Oryza sativa subsp. japonica</name>
    <name type="common">Rice</name>
    <dbReference type="NCBI Taxonomy" id="39947"/>
    <lineage>
        <taxon>Eukaryota</taxon>
        <taxon>Viridiplantae</taxon>
        <taxon>Streptophyta</taxon>
        <taxon>Embryophyta</taxon>
        <taxon>Tracheophyta</taxon>
        <taxon>Spermatophyta</taxon>
        <taxon>Magnoliopsida</taxon>
        <taxon>Liliopsida</taxon>
        <taxon>Poales</taxon>
        <taxon>Poaceae</taxon>
        <taxon>BOP clade</taxon>
        <taxon>Oryzoideae</taxon>
        <taxon>Oryzeae</taxon>
        <taxon>Oryzinae</taxon>
        <taxon>Oryza</taxon>
        <taxon>Oryza sativa</taxon>
    </lineage>
</organism>
<gene>
    <name evidence="2" type="ordered locus">LOC_Os11g42690</name>
</gene>
<feature type="compositionally biased region" description="Basic and acidic residues" evidence="1">
    <location>
        <begin position="58"/>
        <end position="71"/>
    </location>
</feature>
<reference evidence="2" key="3">
    <citation type="submission" date="2006-01" db="EMBL/GenBank/DDBJ databases">
        <authorList>
            <person name="Buell R."/>
        </authorList>
    </citation>
    <scope>NUCLEOTIDE SEQUENCE</scope>
</reference>
<dbReference type="EMBL" id="DP000010">
    <property type="protein sequence ID" value="ABA95108.1"/>
    <property type="molecule type" value="Genomic_DNA"/>
</dbReference>
<evidence type="ECO:0000313" key="2">
    <source>
        <dbReference type="EMBL" id="ABA95108.1"/>
    </source>
</evidence>
<accession>Q2R0F9</accession>
<reference evidence="2" key="2">
    <citation type="submission" date="2005-04" db="EMBL/GenBank/DDBJ databases">
        <authorList>
            <person name="Buell C.R."/>
            <person name="Wing R.A."/>
            <person name="McCombie W.A."/>
            <person name="Ouyang S."/>
        </authorList>
    </citation>
    <scope>NUCLEOTIDE SEQUENCE</scope>
</reference>
<dbReference type="AlphaFoldDB" id="Q2R0F9"/>
<feature type="region of interest" description="Disordered" evidence="1">
    <location>
        <begin position="48"/>
        <end position="77"/>
    </location>
</feature>
<sequence length="77" mass="8836">MAMEKTPRRRQKMVASRRQPTRVDEKLEEDIREVTWVLGMVHAQGIEQGLTGEGELEDGARWPELGEKRPISEFTAS</sequence>
<protein>
    <submittedName>
        <fullName evidence="2">Uncharacterized protein</fullName>
    </submittedName>
</protein>
<proteinExistence type="predicted"/>
<feature type="region of interest" description="Disordered" evidence="1">
    <location>
        <begin position="1"/>
        <end position="24"/>
    </location>
</feature>
<name>Q2R0F9_ORYSJ</name>
<reference evidence="2" key="1">
    <citation type="journal article" date="2005" name="BMC Biol.">
        <title>The sequence of rice chromosomes 11 and 12, rich in disease resistance genes and recent gene duplications.</title>
        <authorList>
            <consortium name="The rice chromosomes 11 and 12 sequencing consortia"/>
        </authorList>
    </citation>
    <scope>NUCLEOTIDE SEQUENCE [LARGE SCALE GENOMIC DNA]</scope>
</reference>
<evidence type="ECO:0000256" key="1">
    <source>
        <dbReference type="SAM" id="MobiDB-lite"/>
    </source>
</evidence>